<comment type="caution">
    <text evidence="2">The sequence shown here is derived from an EMBL/GenBank/DDBJ whole genome shotgun (WGS) entry which is preliminary data.</text>
</comment>
<evidence type="ECO:0000313" key="2">
    <source>
        <dbReference type="EMBL" id="PLB52137.1"/>
    </source>
</evidence>
<dbReference type="RefSeq" id="XP_024707439.1">
    <property type="nucleotide sequence ID" value="XM_024854435.1"/>
</dbReference>
<dbReference type="VEuPathDB" id="FungiDB:P170DRAFT_507003"/>
<keyword evidence="1" id="KW-0812">Transmembrane</keyword>
<dbReference type="OrthoDB" id="5428890at2759"/>
<accession>A0A2I2GH16</accession>
<organism evidence="2 3">
    <name type="scientific">Aspergillus steynii IBT 23096</name>
    <dbReference type="NCBI Taxonomy" id="1392250"/>
    <lineage>
        <taxon>Eukaryota</taxon>
        <taxon>Fungi</taxon>
        <taxon>Dikarya</taxon>
        <taxon>Ascomycota</taxon>
        <taxon>Pezizomycotina</taxon>
        <taxon>Eurotiomycetes</taxon>
        <taxon>Eurotiomycetidae</taxon>
        <taxon>Eurotiales</taxon>
        <taxon>Aspergillaceae</taxon>
        <taxon>Aspergillus</taxon>
        <taxon>Aspergillus subgen. Circumdati</taxon>
    </lineage>
</organism>
<sequence length="373" mass="43957">MSVSSRSDTSIELRTLRTPLQDTPIDRTLQFNLLKALLGLNVSETELKRIDLSPFFKFYAERCDFALTDRGHYVSCKTHEDLISIAKCIRHGHTREEIQARLRLEYANPSDQEQDHGRRFVQVQDDAINGSIDLAAGLLTMIGIGKPRFGSLGYEVMEWRTGPFGEFIRNWFDEQKTQTGEYVRFERSFHALSLEVIAGVKIEWTYNLVDHLRLLDADDDQHESVVQIFHCASFLHLQKYRTHPLLPPSLIDETLQTIALLLPREDESVQTWYRKIEKQHTLDPSAIKLPYLKREQRRIENFSFWRERLIILKQCYDESEPRDIRQWWYDRRKGVQWYTFWVAIFVLLLTLFFGLVQSIEGALQVYKSYHPTL</sequence>
<keyword evidence="1" id="KW-1133">Transmembrane helix</keyword>
<dbReference type="GeneID" id="36562141"/>
<dbReference type="AlphaFoldDB" id="A0A2I2GH16"/>
<reference evidence="2 3" key="1">
    <citation type="submission" date="2016-12" db="EMBL/GenBank/DDBJ databases">
        <title>The genomes of Aspergillus section Nigri reveals drivers in fungal speciation.</title>
        <authorList>
            <consortium name="DOE Joint Genome Institute"/>
            <person name="Vesth T.C."/>
            <person name="Nybo J."/>
            <person name="Theobald S."/>
            <person name="Brandl J."/>
            <person name="Frisvad J.C."/>
            <person name="Nielsen K.F."/>
            <person name="Lyhne E.K."/>
            <person name="Kogle M.E."/>
            <person name="Kuo A."/>
            <person name="Riley R."/>
            <person name="Clum A."/>
            <person name="Nolan M."/>
            <person name="Lipzen A."/>
            <person name="Salamov A."/>
            <person name="Henrissat B."/>
            <person name="Wiebenga A."/>
            <person name="De Vries R.P."/>
            <person name="Grigoriev I.V."/>
            <person name="Mortensen U.H."/>
            <person name="Andersen M.R."/>
            <person name="Baker S.E."/>
        </authorList>
    </citation>
    <scope>NUCLEOTIDE SEQUENCE [LARGE SCALE GENOMIC DNA]</scope>
    <source>
        <strain evidence="2 3">IBT 23096</strain>
    </source>
</reference>
<evidence type="ECO:0000256" key="1">
    <source>
        <dbReference type="SAM" id="Phobius"/>
    </source>
</evidence>
<gene>
    <name evidence="2" type="ORF">P170DRAFT_507003</name>
</gene>
<name>A0A2I2GH16_9EURO</name>
<evidence type="ECO:0000313" key="3">
    <source>
        <dbReference type="Proteomes" id="UP000234275"/>
    </source>
</evidence>
<keyword evidence="1" id="KW-0472">Membrane</keyword>
<proteinExistence type="predicted"/>
<dbReference type="Proteomes" id="UP000234275">
    <property type="component" value="Unassembled WGS sequence"/>
</dbReference>
<dbReference type="EMBL" id="MSFO01000002">
    <property type="protein sequence ID" value="PLB52137.1"/>
    <property type="molecule type" value="Genomic_DNA"/>
</dbReference>
<feature type="transmembrane region" description="Helical" evidence="1">
    <location>
        <begin position="335"/>
        <end position="356"/>
    </location>
</feature>
<protein>
    <submittedName>
        <fullName evidence="2">Uncharacterized protein</fullName>
    </submittedName>
</protein>
<keyword evidence="3" id="KW-1185">Reference proteome</keyword>